<sequence>MRLFGIVDGSVDRYERASLLTMPFDLAFSTAAAGPYYTDEADTYVPGALAAQGYTPGALAGQGYAPGGIAMDGV</sequence>
<accession>A0A6M3LAP2</accession>
<proteinExistence type="predicted"/>
<evidence type="ECO:0000313" key="1">
    <source>
        <dbReference type="EMBL" id="QJA72260.1"/>
    </source>
</evidence>
<organism evidence="2">
    <name type="scientific">viral metagenome</name>
    <dbReference type="NCBI Taxonomy" id="1070528"/>
    <lineage>
        <taxon>unclassified sequences</taxon>
        <taxon>metagenomes</taxon>
        <taxon>organismal metagenomes</taxon>
    </lineage>
</organism>
<evidence type="ECO:0000313" key="2">
    <source>
        <dbReference type="EMBL" id="QJA90434.1"/>
    </source>
</evidence>
<name>A0A6M3LAP2_9ZZZZ</name>
<gene>
    <name evidence="1" type="ORF">MM415A02829_0009</name>
    <name evidence="2" type="ORF">MM415B02376_0008</name>
</gene>
<reference evidence="2" key="1">
    <citation type="submission" date="2020-03" db="EMBL/GenBank/DDBJ databases">
        <title>The deep terrestrial virosphere.</title>
        <authorList>
            <person name="Holmfeldt K."/>
            <person name="Nilsson E."/>
            <person name="Simone D."/>
            <person name="Lopez-Fernandez M."/>
            <person name="Wu X."/>
            <person name="de Brujin I."/>
            <person name="Lundin D."/>
            <person name="Andersson A."/>
            <person name="Bertilsson S."/>
            <person name="Dopson M."/>
        </authorList>
    </citation>
    <scope>NUCLEOTIDE SEQUENCE</scope>
    <source>
        <strain evidence="1">MM415A02829</strain>
        <strain evidence="2">MM415B02376</strain>
    </source>
</reference>
<dbReference type="EMBL" id="MT142912">
    <property type="protein sequence ID" value="QJA90434.1"/>
    <property type="molecule type" value="Genomic_DNA"/>
</dbReference>
<protein>
    <submittedName>
        <fullName evidence="2">Uncharacterized protein</fullName>
    </submittedName>
</protein>
<dbReference type="AlphaFoldDB" id="A0A6M3LAP2"/>
<dbReference type="EMBL" id="MT141936">
    <property type="protein sequence ID" value="QJA72260.1"/>
    <property type="molecule type" value="Genomic_DNA"/>
</dbReference>